<reference evidence="1 2" key="1">
    <citation type="submission" date="2019-03" db="EMBL/GenBank/DDBJ databases">
        <title>Genomic Encyclopedia of Type Strains, Phase IV (KMG-IV): sequencing the most valuable type-strain genomes for metagenomic binning, comparative biology and taxonomic classification.</title>
        <authorList>
            <person name="Goeker M."/>
        </authorList>
    </citation>
    <scope>NUCLEOTIDE SEQUENCE [LARGE SCALE GENOMIC DNA]</scope>
    <source>
        <strain evidence="1 2">DSM 102969</strain>
    </source>
</reference>
<dbReference type="EMBL" id="SNXY01000006">
    <property type="protein sequence ID" value="TDP87395.1"/>
    <property type="molecule type" value="Genomic_DNA"/>
</dbReference>
<dbReference type="RefSeq" id="WP_126535495.1">
    <property type="nucleotide sequence ID" value="NZ_BSPM01000008.1"/>
</dbReference>
<name>A0A4R6RMJ8_9HYPH</name>
<comment type="caution">
    <text evidence="1">The sequence shown here is derived from an EMBL/GenBank/DDBJ whole genome shotgun (WGS) entry which is preliminary data.</text>
</comment>
<dbReference type="OrthoDB" id="8356092at2"/>
<dbReference type="Proteomes" id="UP000294547">
    <property type="component" value="Unassembled WGS sequence"/>
</dbReference>
<sequence length="369" mass="37861">MTAAPGRLVSSSEGAIAAVLLALPSAFLRDSPEAADALFAAAAATGGEVLAVTHAASAAVVRARAGQGAAVEAVPDDTPLSVWIQDQSLAFSGSARPRLLAGPRFSVGALPLDLVLDGPPLLDGGNLLVGADYALVGADEFAFWRARRAVPPPEGEGALAAFAADYGLPERIVVVGGAEPAPTPFGSNHPRDDGVWRHDPWPGIVAKGSRQAVFHVDVHVTPAGRAPDGRPRLLVGDPALAARLAGLPPPPEDYAARFDADAAALAAAGFAVLRNPLPAIGIDHAHRRRRTMHLLSANNAWVEAEGVATPRAWVPLFAAGPDDPLAAVDDAMLALWAGLGFSTVPVRGLGALALRNGGLNCASRILSRR</sequence>
<accession>A0A4R6RMJ8</accession>
<evidence type="ECO:0008006" key="3">
    <source>
        <dbReference type="Google" id="ProtNLM"/>
    </source>
</evidence>
<dbReference type="AlphaFoldDB" id="A0A4R6RMJ8"/>
<keyword evidence="2" id="KW-1185">Reference proteome</keyword>
<evidence type="ECO:0000313" key="2">
    <source>
        <dbReference type="Proteomes" id="UP000294547"/>
    </source>
</evidence>
<proteinExistence type="predicted"/>
<organism evidence="1 2">
    <name type="scientific">Oharaeibacter diazotrophicus</name>
    <dbReference type="NCBI Taxonomy" id="1920512"/>
    <lineage>
        <taxon>Bacteria</taxon>
        <taxon>Pseudomonadati</taxon>
        <taxon>Pseudomonadota</taxon>
        <taxon>Alphaproteobacteria</taxon>
        <taxon>Hyphomicrobiales</taxon>
        <taxon>Pleomorphomonadaceae</taxon>
        <taxon>Oharaeibacter</taxon>
    </lineage>
</organism>
<gene>
    <name evidence="1" type="ORF">EDD54_1289</name>
</gene>
<evidence type="ECO:0000313" key="1">
    <source>
        <dbReference type="EMBL" id="TDP87395.1"/>
    </source>
</evidence>
<protein>
    <recommendedName>
        <fullName evidence="3">Agmatine deiminase</fullName>
    </recommendedName>
</protein>